<dbReference type="Proteomes" id="UP000018050">
    <property type="component" value="Unassembled WGS sequence"/>
</dbReference>
<dbReference type="Pfam" id="PF09072">
    <property type="entry name" value="TMA7"/>
    <property type="match status" value="1"/>
</dbReference>
<accession>U6GDT1</accession>
<organism evidence="1 2">
    <name type="scientific">Eimeria acervulina</name>
    <name type="common">Coccidian parasite</name>
    <dbReference type="NCBI Taxonomy" id="5801"/>
    <lineage>
        <taxon>Eukaryota</taxon>
        <taxon>Sar</taxon>
        <taxon>Alveolata</taxon>
        <taxon>Apicomplexa</taxon>
        <taxon>Conoidasida</taxon>
        <taxon>Coccidia</taxon>
        <taxon>Eucoccidiorida</taxon>
        <taxon>Eimeriorina</taxon>
        <taxon>Eimeriidae</taxon>
        <taxon>Eimeria</taxon>
    </lineage>
</organism>
<evidence type="ECO:0008006" key="3">
    <source>
        <dbReference type="Google" id="ProtNLM"/>
    </source>
</evidence>
<dbReference type="AlphaFoldDB" id="U6GDT1"/>
<reference evidence="1" key="1">
    <citation type="submission" date="2013-10" db="EMBL/GenBank/DDBJ databases">
        <title>Genomic analysis of the causative agents of coccidiosis in chickens.</title>
        <authorList>
            <person name="Reid A.J."/>
            <person name="Blake D."/>
            <person name="Billington K."/>
            <person name="Browne H."/>
            <person name="Dunn M."/>
            <person name="Hung S."/>
            <person name="Kawahara F."/>
            <person name="Miranda-Saavedra D."/>
            <person name="Mourier T."/>
            <person name="Nagra H."/>
            <person name="Otto T.D."/>
            <person name="Rawlings N."/>
            <person name="Sanchez A."/>
            <person name="Sanders M."/>
            <person name="Subramaniam C."/>
            <person name="Tay Y."/>
            <person name="Dear P."/>
            <person name="Doerig C."/>
            <person name="Gruber A."/>
            <person name="Parkinson J."/>
            <person name="Shirley M."/>
            <person name="Wan K.L."/>
            <person name="Berriman M."/>
            <person name="Tomley F."/>
            <person name="Pain A."/>
        </authorList>
    </citation>
    <scope>NUCLEOTIDE SEQUENCE</scope>
    <source>
        <strain evidence="1">Houghton</strain>
    </source>
</reference>
<reference evidence="1" key="2">
    <citation type="submission" date="2013-10" db="EMBL/GenBank/DDBJ databases">
        <authorList>
            <person name="Aslett M."/>
        </authorList>
    </citation>
    <scope>NUCLEOTIDE SEQUENCE</scope>
    <source>
        <strain evidence="1">Houghton</strain>
    </source>
</reference>
<gene>
    <name evidence="1" type="ORF">EAH_00026260</name>
</gene>
<dbReference type="RefSeq" id="XP_013251997.1">
    <property type="nucleotide sequence ID" value="XM_013396543.1"/>
</dbReference>
<dbReference type="OMA" id="HDLEFQE"/>
<evidence type="ECO:0000313" key="2">
    <source>
        <dbReference type="Proteomes" id="UP000018050"/>
    </source>
</evidence>
<dbReference type="GeneID" id="25270696"/>
<proteinExistence type="predicted"/>
<evidence type="ECO:0000313" key="1">
    <source>
        <dbReference type="EMBL" id="CDI77682.1"/>
    </source>
</evidence>
<dbReference type="EMBL" id="HG670724">
    <property type="protein sequence ID" value="CDI77682.1"/>
    <property type="molecule type" value="Genomic_DNA"/>
</dbReference>
<keyword evidence="2" id="KW-1185">Reference proteome</keyword>
<sequence>MVGLLPRYFQAAQCSPGAIRVAGGKKKPLKAPKKDSIEFEEDKDFKQKQAQIKKEEEAARKALLAKAAAKKK</sequence>
<protein>
    <recommendedName>
        <fullName evidence="3">Translation machinery associated TMA7</fullName>
    </recommendedName>
</protein>
<name>U6GDT1_EIMAC</name>
<dbReference type="VEuPathDB" id="ToxoDB:EAH_00026260"/>
<dbReference type="InterPro" id="IPR015157">
    <property type="entry name" value="TMA7"/>
</dbReference>